<reference evidence="1 2" key="1">
    <citation type="submission" date="2014-01" db="EMBL/GenBank/DDBJ databases">
        <authorList>
            <person name="Dobos K."/>
            <person name="Lenaerts A."/>
            <person name="Ordway D."/>
            <person name="DeGroote M.A."/>
            <person name="Parker T."/>
            <person name="Sizemore C."/>
            <person name="Tallon L.J."/>
            <person name="Sadzewicz L.K."/>
            <person name="Sengamalay N."/>
            <person name="Fraser C.M."/>
            <person name="Hine E."/>
            <person name="Shefchek K.A."/>
            <person name="Das S.P."/>
            <person name="Tettelin H."/>
        </authorList>
    </citation>
    <scope>NUCLEOTIDE SEQUENCE [LARGE SCALE GENOMIC DNA]</scope>
    <source>
        <strain evidence="1 2">Harvey</strain>
    </source>
</reference>
<dbReference type="Proteomes" id="UP000020681">
    <property type="component" value="Unassembled WGS sequence"/>
</dbReference>
<proteinExistence type="predicted"/>
<comment type="caution">
    <text evidence="1">The sequence shown here is derived from an EMBL/GenBank/DDBJ whole genome shotgun (WGS) entry which is preliminary data.</text>
</comment>
<keyword evidence="2" id="KW-1185">Reference proteome</keyword>
<protein>
    <submittedName>
        <fullName evidence="1">Uncharacterized protein</fullName>
    </submittedName>
</protein>
<name>A0ABP3AF74_MYCUL</name>
<dbReference type="EMBL" id="JAOL01000114">
    <property type="protein sequence ID" value="EUA89938.1"/>
    <property type="molecule type" value="Genomic_DNA"/>
</dbReference>
<organism evidence="1 2">
    <name type="scientific">Mycobacterium ulcerans str. Harvey</name>
    <dbReference type="NCBI Taxonomy" id="1299332"/>
    <lineage>
        <taxon>Bacteria</taxon>
        <taxon>Bacillati</taxon>
        <taxon>Actinomycetota</taxon>
        <taxon>Actinomycetes</taxon>
        <taxon>Mycobacteriales</taxon>
        <taxon>Mycobacteriaceae</taxon>
        <taxon>Mycobacterium</taxon>
        <taxon>Mycobacterium ulcerans group</taxon>
    </lineage>
</organism>
<gene>
    <name evidence="1" type="ORF">I551_3539</name>
</gene>
<sequence>MTSEIGARPTAPSTLWEVCLSRKKRYCSASPGAGLRTTRVAVDVMCAPATSNGTATSAAIRIPSG</sequence>
<accession>A0ABP3AF74</accession>
<evidence type="ECO:0000313" key="1">
    <source>
        <dbReference type="EMBL" id="EUA89938.1"/>
    </source>
</evidence>
<evidence type="ECO:0000313" key="2">
    <source>
        <dbReference type="Proteomes" id="UP000020681"/>
    </source>
</evidence>